<dbReference type="Proteomes" id="UP001152795">
    <property type="component" value="Unassembled WGS sequence"/>
</dbReference>
<dbReference type="CDD" id="cd12325">
    <property type="entry name" value="RRM1_hnRNPA_hnRNPD_like"/>
    <property type="match status" value="1"/>
</dbReference>
<feature type="region of interest" description="Disordered" evidence="3">
    <location>
        <begin position="1"/>
        <end position="20"/>
    </location>
</feature>
<gene>
    <name evidence="4" type="ORF">PACLA_8A052190</name>
</gene>
<dbReference type="InterPro" id="IPR035979">
    <property type="entry name" value="RBD_domain_sf"/>
</dbReference>
<dbReference type="OrthoDB" id="1875751at2759"/>
<sequence length="313" mass="33798">MATQISTINGDNSTRSASKMSGVGDEGKLFVGALSRETTVESLQQYFSIYGEVVDCNVKIDQITKRSRGFGFVQFKEASSAQRVLKEGPHVIDGKKVDPKKAAPQGKPHNSTRTKKIFVGGLKPDTPDEIVRNYFSQYGAVVDIDLVKEKETNRRRGFCFVEFDSEDVVDLVMQKQYHDLAQGIKVEVKPALTKEQQAAKKAHEMGGFRGLGRGMVGASFGYGVPAASYGQYQTPTVLYQTADPSAAGPAYSIGYPPGYSQPGAVAASPYAGVPGYDVQPAQSFATVRYPEVAGRGYGVGNPGANARYHPYAR</sequence>
<dbReference type="SMART" id="SM00360">
    <property type="entry name" value="RRM"/>
    <property type="match status" value="2"/>
</dbReference>
<name>A0A6S7FG18_PARCT</name>
<dbReference type="InterPro" id="IPR012677">
    <property type="entry name" value="Nucleotide-bd_a/b_plait_sf"/>
</dbReference>
<keyword evidence="5" id="KW-1185">Reference proteome</keyword>
<evidence type="ECO:0000256" key="3">
    <source>
        <dbReference type="SAM" id="MobiDB-lite"/>
    </source>
</evidence>
<proteinExistence type="predicted"/>
<evidence type="ECO:0000256" key="1">
    <source>
        <dbReference type="ARBA" id="ARBA00022737"/>
    </source>
</evidence>
<dbReference type="SUPFAM" id="SSF54928">
    <property type="entry name" value="RNA-binding domain, RBD"/>
    <property type="match status" value="2"/>
</dbReference>
<dbReference type="GO" id="GO:0006417">
    <property type="term" value="P:regulation of translation"/>
    <property type="evidence" value="ECO:0007669"/>
    <property type="project" value="TreeGrafter"/>
</dbReference>
<keyword evidence="2" id="KW-0694">RNA-binding</keyword>
<evidence type="ECO:0000313" key="4">
    <source>
        <dbReference type="EMBL" id="CAB3978068.1"/>
    </source>
</evidence>
<comment type="caution">
    <text evidence="4">The sequence shown here is derived from an EMBL/GenBank/DDBJ whole genome shotgun (WGS) entry which is preliminary data.</text>
</comment>
<dbReference type="EMBL" id="CACRXK020000087">
    <property type="protein sequence ID" value="CAB3978068.1"/>
    <property type="molecule type" value="Genomic_DNA"/>
</dbReference>
<organism evidence="4 5">
    <name type="scientific">Paramuricea clavata</name>
    <name type="common">Red gorgonian</name>
    <name type="synonym">Violescent sea-whip</name>
    <dbReference type="NCBI Taxonomy" id="317549"/>
    <lineage>
        <taxon>Eukaryota</taxon>
        <taxon>Metazoa</taxon>
        <taxon>Cnidaria</taxon>
        <taxon>Anthozoa</taxon>
        <taxon>Octocorallia</taxon>
        <taxon>Malacalcyonacea</taxon>
        <taxon>Plexauridae</taxon>
        <taxon>Paramuricea</taxon>
    </lineage>
</organism>
<feature type="region of interest" description="Disordered" evidence="3">
    <location>
        <begin position="93"/>
        <end position="113"/>
    </location>
</feature>
<dbReference type="Pfam" id="PF00076">
    <property type="entry name" value="RRM_1"/>
    <property type="match status" value="2"/>
</dbReference>
<accession>A0A6S7FG18</accession>
<dbReference type="Gene3D" id="3.30.70.330">
    <property type="match status" value="2"/>
</dbReference>
<dbReference type="PROSITE" id="PS50102">
    <property type="entry name" value="RRM"/>
    <property type="match status" value="2"/>
</dbReference>
<dbReference type="AlphaFoldDB" id="A0A6S7FG18"/>
<dbReference type="InterPro" id="IPR000504">
    <property type="entry name" value="RRM_dom"/>
</dbReference>
<dbReference type="PANTHER" id="PTHR48032">
    <property type="entry name" value="RNA-BINDING PROTEIN MUSASHI HOMOLOG RBP6"/>
    <property type="match status" value="1"/>
</dbReference>
<dbReference type="PANTHER" id="PTHR48032:SF6">
    <property type="entry name" value="RNA-BINDING (RRM_RBD_RNP MOTIFS) FAMILY PROTEIN"/>
    <property type="match status" value="1"/>
</dbReference>
<evidence type="ECO:0000313" key="5">
    <source>
        <dbReference type="Proteomes" id="UP001152795"/>
    </source>
</evidence>
<reference evidence="4" key="1">
    <citation type="submission" date="2020-04" db="EMBL/GenBank/DDBJ databases">
        <authorList>
            <person name="Alioto T."/>
            <person name="Alioto T."/>
            <person name="Gomez Garrido J."/>
        </authorList>
    </citation>
    <scope>NUCLEOTIDE SEQUENCE</scope>
    <source>
        <strain evidence="4">A484AB</strain>
    </source>
</reference>
<protein>
    <submittedName>
        <fullName evidence="4">Heterogeneous nuclear ribonucleo A B-like isoform X2</fullName>
    </submittedName>
</protein>
<keyword evidence="1" id="KW-0677">Repeat</keyword>
<feature type="compositionally biased region" description="Polar residues" evidence="3">
    <location>
        <begin position="1"/>
        <end position="19"/>
    </location>
</feature>
<evidence type="ECO:0000256" key="2">
    <source>
        <dbReference type="ARBA" id="ARBA00022884"/>
    </source>
</evidence>
<dbReference type="GO" id="GO:0003729">
    <property type="term" value="F:mRNA binding"/>
    <property type="evidence" value="ECO:0007669"/>
    <property type="project" value="TreeGrafter"/>
</dbReference>